<dbReference type="VEuPathDB" id="FungiDB:VP01_953g4"/>
<sequence>MGLSALNLPAFTTRSVVARSPQFPWWSSMFNFFPQMWGRPKPAPQQQQQQPSNNQQSPPNNPAPPPSRPAPPQPTPASDPPVSVPSSPTTGPVAPPTTNNLPSRDNPEPTPENTPSAVVAPAPAPVPNTPAAIPTTPSPAPDPPASSPTNQTGVCQKTYVRKEWRNMDRQSQMSYISAVKCLLSKPSTLQPGSDRRLYDDFVYVHDRSRNRIHWTASFLPWHRHFIHLQEKALNECRYNGGLPRWDWTLDSGNFTSAPVWSSDSETGFGGTGDADTGSPNGLGGGSVVDGAFANLRLRYPDQHVLERGFNSPSQFNQRGRTFGSQYYDDTAMSVLHSSQDFLNFRVAIEGTNPSSRGVSSPGPHGTIHTIIGGVSFRLMLQFLLGDDILINFFVKIDRIFFLHHSNVDWHWTKWQQANPRTRLNDYSGNTVQGRNINDAKITDMLTFLNLSPDVSVRSAMNSAAFPYCYRYE</sequence>
<organism evidence="5 6">
    <name type="scientific">Puccinia sorghi</name>
    <dbReference type="NCBI Taxonomy" id="27349"/>
    <lineage>
        <taxon>Eukaryota</taxon>
        <taxon>Fungi</taxon>
        <taxon>Dikarya</taxon>
        <taxon>Basidiomycota</taxon>
        <taxon>Pucciniomycotina</taxon>
        <taxon>Pucciniomycetes</taxon>
        <taxon>Pucciniales</taxon>
        <taxon>Pucciniaceae</taxon>
        <taxon>Puccinia</taxon>
    </lineage>
</organism>
<dbReference type="PANTHER" id="PTHR11474:SF126">
    <property type="entry name" value="TYROSINASE-LIKE PROTEIN TYR-1-RELATED"/>
    <property type="match status" value="1"/>
</dbReference>
<dbReference type="Proteomes" id="UP000037035">
    <property type="component" value="Unassembled WGS sequence"/>
</dbReference>
<dbReference type="STRING" id="27349.A0A0L6U6B2"/>
<evidence type="ECO:0000256" key="1">
    <source>
        <dbReference type="ARBA" id="ARBA00022723"/>
    </source>
</evidence>
<accession>A0A0L6U6B2</accession>
<keyword evidence="1" id="KW-0479">Metal-binding</keyword>
<evidence type="ECO:0000256" key="2">
    <source>
        <dbReference type="ARBA" id="ARBA00023008"/>
    </source>
</evidence>
<dbReference type="InterPro" id="IPR008922">
    <property type="entry name" value="Di-copper_centre_dom_sf"/>
</dbReference>
<dbReference type="InterPro" id="IPR002227">
    <property type="entry name" value="Tyrosinase_Cu-bd"/>
</dbReference>
<keyword evidence="2" id="KW-0186">Copper</keyword>
<feature type="domain" description="Tyrosinase copper-binding" evidence="4">
    <location>
        <begin position="196"/>
        <end position="416"/>
    </location>
</feature>
<feature type="compositionally biased region" description="Low complexity" evidence="3">
    <location>
        <begin position="84"/>
        <end position="98"/>
    </location>
</feature>
<dbReference type="AlphaFoldDB" id="A0A0L6U6B2"/>
<dbReference type="SUPFAM" id="SSF48056">
    <property type="entry name" value="Di-copper centre-containing domain"/>
    <property type="match status" value="1"/>
</dbReference>
<evidence type="ECO:0000256" key="3">
    <source>
        <dbReference type="SAM" id="MobiDB-lite"/>
    </source>
</evidence>
<keyword evidence="6" id="KW-1185">Reference proteome</keyword>
<reference evidence="5 6" key="1">
    <citation type="submission" date="2015-08" db="EMBL/GenBank/DDBJ databases">
        <title>Next Generation Sequencing and Analysis of the Genome of Puccinia sorghi L Schw, the Causal Agent of Maize Common Rust.</title>
        <authorList>
            <person name="Rochi L."/>
            <person name="Burguener G."/>
            <person name="Darino M."/>
            <person name="Turjanski A."/>
            <person name="Kreff E."/>
            <person name="Dieguez M.J."/>
            <person name="Sacco F."/>
        </authorList>
    </citation>
    <scope>NUCLEOTIDE SEQUENCE [LARGE SCALE GENOMIC DNA]</scope>
    <source>
        <strain evidence="5 6">RO10H11247</strain>
    </source>
</reference>
<proteinExistence type="predicted"/>
<feature type="compositionally biased region" description="Pro residues" evidence="3">
    <location>
        <begin position="136"/>
        <end position="146"/>
    </location>
</feature>
<evidence type="ECO:0000313" key="5">
    <source>
        <dbReference type="EMBL" id="KNZ44056.1"/>
    </source>
</evidence>
<comment type="caution">
    <text evidence="5">The sequence shown here is derived from an EMBL/GenBank/DDBJ whole genome shotgun (WGS) entry which is preliminary data.</text>
</comment>
<evidence type="ECO:0000313" key="6">
    <source>
        <dbReference type="Proteomes" id="UP000037035"/>
    </source>
</evidence>
<dbReference type="Gene3D" id="1.10.1280.10">
    <property type="entry name" value="Di-copper center containing domain from catechol oxidase"/>
    <property type="match status" value="1"/>
</dbReference>
<feature type="compositionally biased region" description="Low complexity" evidence="3">
    <location>
        <begin position="44"/>
        <end position="58"/>
    </location>
</feature>
<feature type="region of interest" description="Disordered" evidence="3">
    <location>
        <begin position="264"/>
        <end position="283"/>
    </location>
</feature>
<dbReference type="EMBL" id="LAVV01015203">
    <property type="protein sequence ID" value="KNZ44056.1"/>
    <property type="molecule type" value="Genomic_DNA"/>
</dbReference>
<dbReference type="PRINTS" id="PR01217">
    <property type="entry name" value="PRICHEXTENSN"/>
</dbReference>
<feature type="compositionally biased region" description="Pro residues" evidence="3">
    <location>
        <begin position="59"/>
        <end position="83"/>
    </location>
</feature>
<dbReference type="PANTHER" id="PTHR11474">
    <property type="entry name" value="TYROSINASE FAMILY MEMBER"/>
    <property type="match status" value="1"/>
</dbReference>
<dbReference type="OrthoDB" id="6132182at2759"/>
<evidence type="ECO:0000259" key="4">
    <source>
        <dbReference type="Pfam" id="PF00264"/>
    </source>
</evidence>
<dbReference type="GO" id="GO:0016491">
    <property type="term" value="F:oxidoreductase activity"/>
    <property type="evidence" value="ECO:0007669"/>
    <property type="project" value="InterPro"/>
</dbReference>
<gene>
    <name evidence="5" type="ORF">VP01_953g4</name>
</gene>
<dbReference type="PRINTS" id="PR00092">
    <property type="entry name" value="TYROSINASE"/>
</dbReference>
<protein>
    <recommendedName>
        <fullName evidence="4">Tyrosinase copper-binding domain-containing protein</fullName>
    </recommendedName>
</protein>
<name>A0A0L6U6B2_9BASI</name>
<feature type="region of interest" description="Disordered" evidence="3">
    <location>
        <begin position="34"/>
        <end position="155"/>
    </location>
</feature>
<dbReference type="InterPro" id="IPR050316">
    <property type="entry name" value="Tyrosinase/Hemocyanin"/>
</dbReference>
<dbReference type="GO" id="GO:0046872">
    <property type="term" value="F:metal ion binding"/>
    <property type="evidence" value="ECO:0007669"/>
    <property type="project" value="UniProtKB-KW"/>
</dbReference>
<dbReference type="Pfam" id="PF00264">
    <property type="entry name" value="Tyrosinase"/>
    <property type="match status" value="1"/>
</dbReference>